<dbReference type="Gene3D" id="2.60.40.10">
    <property type="entry name" value="Immunoglobulins"/>
    <property type="match status" value="5"/>
</dbReference>
<dbReference type="InterPro" id="IPR013783">
    <property type="entry name" value="Ig-like_fold"/>
</dbReference>
<evidence type="ECO:0000256" key="10">
    <source>
        <dbReference type="ARBA" id="ARBA00023130"/>
    </source>
</evidence>
<feature type="domain" description="Ig-like" evidence="17">
    <location>
        <begin position="443"/>
        <end position="524"/>
    </location>
</feature>
<dbReference type="AlphaFoldDB" id="A0A9W2Y921"/>
<keyword evidence="4" id="KW-1003">Cell membrane</keyword>
<dbReference type="Pfam" id="PF13895">
    <property type="entry name" value="Ig_2"/>
    <property type="match status" value="1"/>
</dbReference>
<dbReference type="SUPFAM" id="SSF48726">
    <property type="entry name" value="Immunoglobulin"/>
    <property type="match status" value="4"/>
</dbReference>
<sequence length="597" mass="65356">MDAAAFLLLAFMSTGILHTGHHNTEAAVKRVYPHRIWDPYLPRQRPVCTVGRVCYVLLAFCGTDTVEALYGETIVVPCHGAPPLQDLMFVKWKYEQKDGSSGDLLIKQAHAEQATVQATDDYATRISIDDSFSLLISKATLTDQRTFTCMVVSGTNLMEYRTIVAVYKKPSSVDIIDHPDVLHKDTPTMVGTCIASDANPPATVMWTKNGKALLPDGKAILITSSMKVDPATGLSSSTSSLQYAATKKDVGLRPVFACVSTHVLYNHTAAVGPFPIHYPPEQVKLQVIPNSSIIEGESVVLKCNADGNPPPTSFFFHIKGRKIGNSDNYTFPAISRDATGEYKCSLGDNEEIVDSQHILVNYLDLSLNLSGRVVRTVGDSLTINLEQSGSGDYNVSWTKNGKTVTEPQFTSLSYSDAGHYLCEASMNGLIRRQGFELVIEGKPLITSLTEGLDSGSKQYKVLTCEAQGEPEPRFHWSIDGTKENTSYTNSRAISRIAVIPMLNLTVSCSVRNRLGQDARTINVSSVFKEEHDKRDSGGNPEDQSRVIVGVLVGLIVAAAIGGLIYWIYMKNRQGSWKTGEEAETNEECKKLEDKNSV</sequence>
<keyword evidence="13" id="KW-0325">Glycoprotein</keyword>
<proteinExistence type="predicted"/>
<comment type="subcellular location">
    <subcellularLocation>
        <location evidence="1">Cell membrane</location>
        <topology evidence="1">Single-pass type I membrane protein</topology>
    </subcellularLocation>
    <subcellularLocation>
        <location evidence="3">Cell projection</location>
        <location evidence="3">Axon</location>
    </subcellularLocation>
    <subcellularLocation>
        <location evidence="2">Cell projection</location>
        <location evidence="2">Dendrite</location>
    </subcellularLocation>
</comment>
<dbReference type="GO" id="GO:0030424">
    <property type="term" value="C:axon"/>
    <property type="evidence" value="ECO:0007669"/>
    <property type="project" value="UniProtKB-SubCell"/>
</dbReference>
<dbReference type="SMART" id="SM00409">
    <property type="entry name" value="IG"/>
    <property type="match status" value="3"/>
</dbReference>
<dbReference type="InterPro" id="IPR003599">
    <property type="entry name" value="Ig_sub"/>
</dbReference>
<dbReference type="Proteomes" id="UP000515150">
    <property type="component" value="Chromosome 14"/>
</dbReference>
<dbReference type="CDD" id="cd00096">
    <property type="entry name" value="Ig"/>
    <property type="match status" value="1"/>
</dbReference>
<keyword evidence="8" id="KW-0130">Cell adhesion</keyword>
<gene>
    <name evidence="19" type="primary">alcama</name>
</gene>
<name>A0A9W2Y921_BETSP</name>
<evidence type="ECO:0000256" key="1">
    <source>
        <dbReference type="ARBA" id="ARBA00004251"/>
    </source>
</evidence>
<dbReference type="InterPro" id="IPR036179">
    <property type="entry name" value="Ig-like_dom_sf"/>
</dbReference>
<protein>
    <submittedName>
        <fullName evidence="19">CD166 antigen homolog A isoform X1</fullName>
    </submittedName>
</protein>
<dbReference type="GO" id="GO:0007155">
    <property type="term" value="P:cell adhesion"/>
    <property type="evidence" value="ECO:0007669"/>
    <property type="project" value="UniProtKB-KW"/>
</dbReference>
<evidence type="ECO:0000256" key="7">
    <source>
        <dbReference type="ARBA" id="ARBA00022859"/>
    </source>
</evidence>
<evidence type="ECO:0000256" key="2">
    <source>
        <dbReference type="ARBA" id="ARBA00004279"/>
    </source>
</evidence>
<evidence type="ECO:0000256" key="14">
    <source>
        <dbReference type="ARBA" id="ARBA00023273"/>
    </source>
</evidence>
<reference evidence="19" key="1">
    <citation type="submission" date="2025-08" db="UniProtKB">
        <authorList>
            <consortium name="RefSeq"/>
        </authorList>
    </citation>
    <scope>IDENTIFICATION</scope>
</reference>
<dbReference type="GeneID" id="114869351"/>
<evidence type="ECO:0000256" key="15">
    <source>
        <dbReference type="ARBA" id="ARBA00023319"/>
    </source>
</evidence>
<evidence type="ECO:0000256" key="13">
    <source>
        <dbReference type="ARBA" id="ARBA00023180"/>
    </source>
</evidence>
<dbReference type="InterPro" id="IPR013106">
    <property type="entry name" value="Ig_V-set"/>
</dbReference>
<keyword evidence="11 16" id="KW-0472">Membrane</keyword>
<evidence type="ECO:0000256" key="8">
    <source>
        <dbReference type="ARBA" id="ARBA00022889"/>
    </source>
</evidence>
<keyword evidence="9 16" id="KW-1133">Transmembrane helix</keyword>
<keyword evidence="7" id="KW-0391">Immunity</keyword>
<dbReference type="InterPro" id="IPR003598">
    <property type="entry name" value="Ig_sub2"/>
</dbReference>
<keyword evidence="15" id="KW-0393">Immunoglobulin domain</keyword>
<evidence type="ECO:0000256" key="16">
    <source>
        <dbReference type="SAM" id="Phobius"/>
    </source>
</evidence>
<keyword evidence="12" id="KW-1015">Disulfide bond</keyword>
<keyword evidence="6" id="KW-0677">Repeat</keyword>
<feature type="domain" description="Ig-like" evidence="17">
    <location>
        <begin position="170"/>
        <end position="262"/>
    </location>
</feature>
<feature type="domain" description="Ig-like" evidence="17">
    <location>
        <begin position="378"/>
        <end position="425"/>
    </location>
</feature>
<feature type="domain" description="Ig-like" evidence="17">
    <location>
        <begin position="280"/>
        <end position="360"/>
    </location>
</feature>
<dbReference type="PROSITE" id="PS50835">
    <property type="entry name" value="IG_LIKE"/>
    <property type="match status" value="5"/>
</dbReference>
<dbReference type="GO" id="GO:0030425">
    <property type="term" value="C:dendrite"/>
    <property type="evidence" value="ECO:0007669"/>
    <property type="project" value="UniProtKB-SubCell"/>
</dbReference>
<dbReference type="CTD" id="30194"/>
<feature type="transmembrane region" description="Helical" evidence="16">
    <location>
        <begin position="546"/>
        <end position="568"/>
    </location>
</feature>
<keyword evidence="14" id="KW-0966">Cell projection</keyword>
<dbReference type="InterPro" id="IPR013162">
    <property type="entry name" value="CD80_C2-set"/>
</dbReference>
<keyword evidence="10" id="KW-1064">Adaptive immunity</keyword>
<dbReference type="InterPro" id="IPR007110">
    <property type="entry name" value="Ig-like_dom"/>
</dbReference>
<dbReference type="GO" id="GO:0005886">
    <property type="term" value="C:plasma membrane"/>
    <property type="evidence" value="ECO:0007669"/>
    <property type="project" value="UniProtKB-SubCell"/>
</dbReference>
<dbReference type="GO" id="GO:0002250">
    <property type="term" value="P:adaptive immune response"/>
    <property type="evidence" value="ECO:0007669"/>
    <property type="project" value="UniProtKB-KW"/>
</dbReference>
<dbReference type="PANTHER" id="PTHR11973:SF2">
    <property type="entry name" value="CD166 ANTIGEN"/>
    <property type="match status" value="1"/>
</dbReference>
<dbReference type="Pfam" id="PF07686">
    <property type="entry name" value="V-set"/>
    <property type="match status" value="1"/>
</dbReference>
<evidence type="ECO:0000256" key="6">
    <source>
        <dbReference type="ARBA" id="ARBA00022737"/>
    </source>
</evidence>
<evidence type="ECO:0000256" key="4">
    <source>
        <dbReference type="ARBA" id="ARBA00022475"/>
    </source>
</evidence>
<dbReference type="RefSeq" id="XP_055370340.1">
    <property type="nucleotide sequence ID" value="XM_055514365.1"/>
</dbReference>
<evidence type="ECO:0000313" key="19">
    <source>
        <dbReference type="RefSeq" id="XP_055370340.1"/>
    </source>
</evidence>
<feature type="domain" description="Ig-like" evidence="17">
    <location>
        <begin position="46"/>
        <end position="165"/>
    </location>
</feature>
<keyword evidence="18" id="KW-1185">Reference proteome</keyword>
<dbReference type="InterPro" id="IPR051116">
    <property type="entry name" value="Surface_Rcpt/Adhesion_Mol"/>
</dbReference>
<evidence type="ECO:0000256" key="11">
    <source>
        <dbReference type="ARBA" id="ARBA00023136"/>
    </source>
</evidence>
<dbReference type="OrthoDB" id="9945628at2759"/>
<dbReference type="Pfam" id="PF08205">
    <property type="entry name" value="C2-set_2"/>
    <property type="match status" value="1"/>
</dbReference>
<dbReference type="SMART" id="SM00408">
    <property type="entry name" value="IGc2"/>
    <property type="match status" value="2"/>
</dbReference>
<accession>A0A9W2Y921</accession>
<evidence type="ECO:0000313" key="18">
    <source>
        <dbReference type="Proteomes" id="UP000515150"/>
    </source>
</evidence>
<evidence type="ECO:0000256" key="12">
    <source>
        <dbReference type="ARBA" id="ARBA00023157"/>
    </source>
</evidence>
<evidence type="ECO:0000259" key="17">
    <source>
        <dbReference type="PROSITE" id="PS50835"/>
    </source>
</evidence>
<evidence type="ECO:0000256" key="3">
    <source>
        <dbReference type="ARBA" id="ARBA00004489"/>
    </source>
</evidence>
<dbReference type="PANTHER" id="PTHR11973">
    <property type="entry name" value="CELL SURFACE GLYCOPROTEIN MUC18-RELATED"/>
    <property type="match status" value="1"/>
</dbReference>
<evidence type="ECO:0000256" key="9">
    <source>
        <dbReference type="ARBA" id="ARBA00022989"/>
    </source>
</evidence>
<evidence type="ECO:0000256" key="5">
    <source>
        <dbReference type="ARBA" id="ARBA00022692"/>
    </source>
</evidence>
<organism evidence="18 19">
    <name type="scientific">Betta splendens</name>
    <name type="common">Siamese fighting fish</name>
    <dbReference type="NCBI Taxonomy" id="158456"/>
    <lineage>
        <taxon>Eukaryota</taxon>
        <taxon>Metazoa</taxon>
        <taxon>Chordata</taxon>
        <taxon>Craniata</taxon>
        <taxon>Vertebrata</taxon>
        <taxon>Euteleostomi</taxon>
        <taxon>Actinopterygii</taxon>
        <taxon>Neopterygii</taxon>
        <taxon>Teleostei</taxon>
        <taxon>Neoteleostei</taxon>
        <taxon>Acanthomorphata</taxon>
        <taxon>Anabantaria</taxon>
        <taxon>Anabantiformes</taxon>
        <taxon>Anabantoidei</taxon>
        <taxon>Osphronemidae</taxon>
        <taxon>Betta</taxon>
    </lineage>
</organism>
<keyword evidence="5 16" id="KW-0812">Transmembrane</keyword>